<accession>A0A963Z945</accession>
<proteinExistence type="inferred from homology"/>
<dbReference type="Proteomes" id="UP000721844">
    <property type="component" value="Unassembled WGS sequence"/>
</dbReference>
<dbReference type="InterPro" id="IPR011330">
    <property type="entry name" value="Glyco_hydro/deAcase_b/a-brl"/>
</dbReference>
<dbReference type="PROSITE" id="PS51677">
    <property type="entry name" value="NODB"/>
    <property type="match status" value="1"/>
</dbReference>
<dbReference type="Pfam" id="PF01522">
    <property type="entry name" value="Polysacc_deac_1"/>
    <property type="match status" value="1"/>
</dbReference>
<evidence type="ECO:0000259" key="5">
    <source>
        <dbReference type="PROSITE" id="PS51677"/>
    </source>
</evidence>
<dbReference type="PANTHER" id="PTHR43123:SF4">
    <property type="entry name" value="POLYSACCHARIDE DEACETYLASE"/>
    <property type="match status" value="1"/>
</dbReference>
<gene>
    <name evidence="6" type="ORF">ACELLULO517_28190</name>
</gene>
<comment type="function">
    <text evidence="1">Is involved in generating a small heat-stable compound (Nod), an acylated oligomer of N-acetylglucosamine, that stimulates mitosis in various plant protoplasts.</text>
</comment>
<sequence length="307" mass="34814">MTAQLLERDFIGYGASPPDPKWPNGARIALNFVMNYEEGSEYSMMDGDGWTDAGLTELPNAAVPRGERDLAAESMFEYGSRVGFWRLMRVFAKHDFPMTVYACALALERNPEAAQAIAAAGHDICCHGWRWVEHFKLSEAEEREHIRLAIESLTRTMGARPLGWYCRYGPSVNTRRLLMEEGGFLYDSDSYNDELPYYVMAEGRPQLVVPYTLTTNDVKWGTANFGTGDDFFVYLRESFDMLYEEGLLAPKMMSIGMHMRLLGHPGRALGLARFLDYVASKPDVWVCRRLEIAQHWLSLHPFAGLPA</sequence>
<dbReference type="SUPFAM" id="SSF88713">
    <property type="entry name" value="Glycoside hydrolase/deacetylase"/>
    <property type="match status" value="1"/>
</dbReference>
<dbReference type="GO" id="GO:0005975">
    <property type="term" value="P:carbohydrate metabolic process"/>
    <property type="evidence" value="ECO:0007669"/>
    <property type="project" value="InterPro"/>
</dbReference>
<name>A0A963Z945_9PROT</name>
<evidence type="ECO:0000256" key="2">
    <source>
        <dbReference type="ARBA" id="ARBA00010973"/>
    </source>
</evidence>
<dbReference type="InterPro" id="IPR017625">
    <property type="entry name" value="PuuE"/>
</dbReference>
<comment type="caution">
    <text evidence="6">The sequence shown here is derived from an EMBL/GenBank/DDBJ whole genome shotgun (WGS) entry which is preliminary data.</text>
</comment>
<reference evidence="6 7" key="1">
    <citation type="journal article" date="2021" name="Microorganisms">
        <title>Acidisoma silvae sp. nov. and Acidisomacellulosilytica sp. nov., Two Acidophilic Bacteria Isolated from Decaying Wood, Hydrolyzing Cellulose and Producing Poly-3-hydroxybutyrate.</title>
        <authorList>
            <person name="Mieszkin S."/>
            <person name="Pouder E."/>
            <person name="Uroz S."/>
            <person name="Simon-Colin C."/>
            <person name="Alain K."/>
        </authorList>
    </citation>
    <scope>NUCLEOTIDE SEQUENCE [LARGE SCALE GENOMIC DNA]</scope>
    <source>
        <strain evidence="6 7">HW T5.17</strain>
    </source>
</reference>
<evidence type="ECO:0000256" key="3">
    <source>
        <dbReference type="ARBA" id="ARBA00020071"/>
    </source>
</evidence>
<comment type="similarity">
    <text evidence="2">Belongs to the polysaccharide deacetylase family.</text>
</comment>
<dbReference type="Gene3D" id="3.20.20.370">
    <property type="entry name" value="Glycoside hydrolase/deacetylase"/>
    <property type="match status" value="1"/>
</dbReference>
<evidence type="ECO:0000313" key="6">
    <source>
        <dbReference type="EMBL" id="MCB8884123.1"/>
    </source>
</evidence>
<dbReference type="CDD" id="cd10977">
    <property type="entry name" value="CE4_PuuE_SpCDA1"/>
    <property type="match status" value="1"/>
</dbReference>
<protein>
    <recommendedName>
        <fullName evidence="3">Chitooligosaccharide deacetylase</fullName>
    </recommendedName>
    <alternativeName>
        <fullName evidence="4">Nodulation protein B</fullName>
    </alternativeName>
</protein>
<keyword evidence="7" id="KW-1185">Reference proteome</keyword>
<organism evidence="6 7">
    <name type="scientific">Acidisoma cellulosilyticum</name>
    <dbReference type="NCBI Taxonomy" id="2802395"/>
    <lineage>
        <taxon>Bacteria</taxon>
        <taxon>Pseudomonadati</taxon>
        <taxon>Pseudomonadota</taxon>
        <taxon>Alphaproteobacteria</taxon>
        <taxon>Acetobacterales</taxon>
        <taxon>Acidocellaceae</taxon>
        <taxon>Acidisoma</taxon>
    </lineage>
</organism>
<evidence type="ECO:0000256" key="4">
    <source>
        <dbReference type="ARBA" id="ARBA00032976"/>
    </source>
</evidence>
<dbReference type="PANTHER" id="PTHR43123">
    <property type="entry name" value="POLYSACCHARIDE DEACETYLASE-RELATED"/>
    <property type="match status" value="1"/>
</dbReference>
<dbReference type="InterPro" id="IPR002509">
    <property type="entry name" value="NODB_dom"/>
</dbReference>
<feature type="domain" description="NodB homology" evidence="5">
    <location>
        <begin position="70"/>
        <end position="287"/>
    </location>
</feature>
<dbReference type="GO" id="GO:0016810">
    <property type="term" value="F:hydrolase activity, acting on carbon-nitrogen (but not peptide) bonds"/>
    <property type="evidence" value="ECO:0007669"/>
    <property type="project" value="InterPro"/>
</dbReference>
<dbReference type="RefSeq" id="WP_227310854.1">
    <property type="nucleotide sequence ID" value="NZ_JAESVA010000031.1"/>
</dbReference>
<evidence type="ECO:0000256" key="1">
    <source>
        <dbReference type="ARBA" id="ARBA00003236"/>
    </source>
</evidence>
<evidence type="ECO:0000313" key="7">
    <source>
        <dbReference type="Proteomes" id="UP000721844"/>
    </source>
</evidence>
<dbReference type="EMBL" id="JAESVA010000031">
    <property type="protein sequence ID" value="MCB8884123.1"/>
    <property type="molecule type" value="Genomic_DNA"/>
</dbReference>
<dbReference type="AlphaFoldDB" id="A0A963Z945"/>